<dbReference type="Proteomes" id="UP001558713">
    <property type="component" value="Unassembled WGS sequence"/>
</dbReference>
<dbReference type="Pfam" id="PF13976">
    <property type="entry name" value="gag_pre-integrs"/>
    <property type="match status" value="1"/>
</dbReference>
<evidence type="ECO:0000259" key="2">
    <source>
        <dbReference type="PROSITE" id="PS50994"/>
    </source>
</evidence>
<keyword evidence="1" id="KW-0645">Protease</keyword>
<dbReference type="AlphaFoldDB" id="A0ABD1AM32"/>
<organism evidence="3 4">
    <name type="scientific">Cardamine amara subsp. amara</name>
    <dbReference type="NCBI Taxonomy" id="228776"/>
    <lineage>
        <taxon>Eukaryota</taxon>
        <taxon>Viridiplantae</taxon>
        <taxon>Streptophyta</taxon>
        <taxon>Embryophyta</taxon>
        <taxon>Tracheophyta</taxon>
        <taxon>Spermatophyta</taxon>
        <taxon>Magnoliopsida</taxon>
        <taxon>eudicotyledons</taxon>
        <taxon>Gunneridae</taxon>
        <taxon>Pentapetalae</taxon>
        <taxon>rosids</taxon>
        <taxon>malvids</taxon>
        <taxon>Brassicales</taxon>
        <taxon>Brassicaceae</taxon>
        <taxon>Cardamineae</taxon>
        <taxon>Cardamine</taxon>
    </lineage>
</organism>
<dbReference type="PANTHER" id="PTHR42648:SF25">
    <property type="entry name" value="RNA-DIRECTED DNA POLYMERASE"/>
    <property type="match status" value="1"/>
</dbReference>
<comment type="caution">
    <text evidence="3">The sequence shown here is derived from an EMBL/GenBank/DDBJ whole genome shotgun (WGS) entry which is preliminary data.</text>
</comment>
<dbReference type="InterPro" id="IPR025724">
    <property type="entry name" value="GAG-pre-integrase_dom"/>
</dbReference>
<dbReference type="SUPFAM" id="SSF53098">
    <property type="entry name" value="Ribonuclease H-like"/>
    <property type="match status" value="1"/>
</dbReference>
<gene>
    <name evidence="3" type="ORF">V5N11_000489</name>
</gene>
<dbReference type="InterPro" id="IPR057670">
    <property type="entry name" value="SH3_retrovirus"/>
</dbReference>
<dbReference type="InterPro" id="IPR012337">
    <property type="entry name" value="RNaseH-like_sf"/>
</dbReference>
<dbReference type="GO" id="GO:0008233">
    <property type="term" value="F:peptidase activity"/>
    <property type="evidence" value="ECO:0007669"/>
    <property type="project" value="UniProtKB-KW"/>
</dbReference>
<dbReference type="InterPro" id="IPR054722">
    <property type="entry name" value="PolX-like_BBD"/>
</dbReference>
<dbReference type="GO" id="GO:0006508">
    <property type="term" value="P:proteolysis"/>
    <property type="evidence" value="ECO:0007669"/>
    <property type="project" value="UniProtKB-KW"/>
</dbReference>
<proteinExistence type="predicted"/>
<dbReference type="Gene3D" id="3.30.420.10">
    <property type="entry name" value="Ribonuclease H-like superfamily/Ribonuclease H"/>
    <property type="match status" value="1"/>
</dbReference>
<dbReference type="Pfam" id="PF25597">
    <property type="entry name" value="SH3_retrovirus"/>
    <property type="match status" value="1"/>
</dbReference>
<reference evidence="3 4" key="1">
    <citation type="submission" date="2024-04" db="EMBL/GenBank/DDBJ databases">
        <title>Genome assembly C_amara_ONT_v2.</title>
        <authorList>
            <person name="Yant L."/>
            <person name="Moore C."/>
            <person name="Slenker M."/>
        </authorList>
    </citation>
    <scope>NUCLEOTIDE SEQUENCE [LARGE SCALE GENOMIC DNA]</scope>
    <source>
        <tissue evidence="3">Leaf</tissue>
    </source>
</reference>
<protein>
    <submittedName>
        <fullName evidence="3">Retrovirus-related Pol polyprotein from transposon TNT 1-94</fullName>
    </submittedName>
</protein>
<dbReference type="PROSITE" id="PS50994">
    <property type="entry name" value="INTEGRASE"/>
    <property type="match status" value="1"/>
</dbReference>
<evidence type="ECO:0000256" key="1">
    <source>
        <dbReference type="ARBA" id="ARBA00022670"/>
    </source>
</evidence>
<keyword evidence="4" id="KW-1185">Reference proteome</keyword>
<evidence type="ECO:0000313" key="4">
    <source>
        <dbReference type="Proteomes" id="UP001558713"/>
    </source>
</evidence>
<sequence length="411" mass="47328">MTGDRRYFTKIDESVIGKVRFGDDSRVDIKGKGSISLTDMNGEPRIMTYVYYILDLKSNIISLGQATEAGCDIRLKGGYLTMRDAQGKLLAKAPRSKNRLYKVCMDFQDNACLNLLSISESNRWHARFGHINLETIKSMKQRELVQGLPQVKFEKEICSSCLFGKQTRQTFPQATSYRASTILELVHGDLCGPITPSTVAGNRFIFVLIDDHSRYMWTALLKEKSSAFEKFKNFKNLVEKETGTRIKTFRTDRGGEFVSQEFNEYCANAGIQRHLTTPYSPQQNGVVERRNRTMMEMIRSILKHMRVPNYLWGEEVRHSTYLLNRIATMALTDKTSYEVFKKQKPRIDHLRIFGCIGYAKIDSHLLRKLDDRWKMLVHLGTEPGSKAYRLLDPQTRRVVVSRDVIFDESKG</sequence>
<dbReference type="InterPro" id="IPR001584">
    <property type="entry name" value="Integrase_cat-core"/>
</dbReference>
<dbReference type="Pfam" id="PF22936">
    <property type="entry name" value="Pol_BBD"/>
    <property type="match status" value="1"/>
</dbReference>
<dbReference type="InterPro" id="IPR036397">
    <property type="entry name" value="RNaseH_sf"/>
</dbReference>
<feature type="domain" description="Integrase catalytic" evidence="2">
    <location>
        <begin position="168"/>
        <end position="344"/>
    </location>
</feature>
<dbReference type="Pfam" id="PF00665">
    <property type="entry name" value="rve"/>
    <property type="match status" value="1"/>
</dbReference>
<dbReference type="PANTHER" id="PTHR42648">
    <property type="entry name" value="TRANSPOSASE, PUTATIVE-RELATED"/>
    <property type="match status" value="1"/>
</dbReference>
<dbReference type="EMBL" id="JBANAX010000466">
    <property type="protein sequence ID" value="KAL1207757.1"/>
    <property type="molecule type" value="Genomic_DNA"/>
</dbReference>
<evidence type="ECO:0000313" key="3">
    <source>
        <dbReference type="EMBL" id="KAL1207757.1"/>
    </source>
</evidence>
<accession>A0ABD1AM32</accession>
<name>A0ABD1AM32_CARAN</name>
<keyword evidence="1" id="KW-0378">Hydrolase</keyword>
<dbReference type="InterPro" id="IPR039537">
    <property type="entry name" value="Retrotran_Ty1/copia-like"/>
</dbReference>